<dbReference type="Gene3D" id="3.30.420.10">
    <property type="entry name" value="Ribonuclease H-like superfamily/Ribonuclease H"/>
    <property type="match status" value="1"/>
</dbReference>
<dbReference type="Pfam" id="PF06733">
    <property type="entry name" value="DEAD_2"/>
    <property type="match status" value="1"/>
</dbReference>
<dbReference type="GO" id="GO:1990918">
    <property type="term" value="P:double-strand break repair involved in meiotic recombination"/>
    <property type="evidence" value="ECO:0007669"/>
    <property type="project" value="TreeGrafter"/>
</dbReference>
<dbReference type="AlphaFoldDB" id="A0A1I7ZA88"/>
<dbReference type="Pfam" id="PF02171">
    <property type="entry name" value="Piwi"/>
    <property type="match status" value="1"/>
</dbReference>
<dbReference type="InterPro" id="IPR012337">
    <property type="entry name" value="RNaseH-like_sf"/>
</dbReference>
<dbReference type="InterPro" id="IPR010614">
    <property type="entry name" value="RAD3-like_helicase_DEAD"/>
</dbReference>
<dbReference type="InterPro" id="IPR045028">
    <property type="entry name" value="DinG/Rad3-like"/>
</dbReference>
<evidence type="ECO:0000256" key="1">
    <source>
        <dbReference type="ARBA" id="ARBA00022801"/>
    </source>
</evidence>
<keyword evidence="4" id="KW-1185">Reference proteome</keyword>
<accession>A0A1I7ZA88</accession>
<proteinExistence type="predicted"/>
<dbReference type="SUPFAM" id="SSF53098">
    <property type="entry name" value="Ribonuclease H-like"/>
    <property type="match status" value="1"/>
</dbReference>
<dbReference type="WBParaSite" id="L893_g2416.t1">
    <property type="protein sequence ID" value="L893_g2416.t1"/>
    <property type="gene ID" value="L893_g2416"/>
</dbReference>
<dbReference type="InterPro" id="IPR003165">
    <property type="entry name" value="Piwi"/>
</dbReference>
<dbReference type="InterPro" id="IPR027417">
    <property type="entry name" value="P-loop_NTPase"/>
</dbReference>
<evidence type="ECO:0000313" key="4">
    <source>
        <dbReference type="Proteomes" id="UP000095287"/>
    </source>
</evidence>
<dbReference type="GO" id="GO:0006289">
    <property type="term" value="P:nucleotide-excision repair"/>
    <property type="evidence" value="ECO:0007669"/>
    <property type="project" value="TreeGrafter"/>
</dbReference>
<dbReference type="GO" id="GO:0003677">
    <property type="term" value="F:DNA binding"/>
    <property type="evidence" value="ECO:0007669"/>
    <property type="project" value="InterPro"/>
</dbReference>
<feature type="domain" description="RAD3-like helicase DEAD" evidence="3">
    <location>
        <begin position="33"/>
        <end position="76"/>
    </location>
</feature>
<keyword evidence="1" id="KW-0378">Hydrolase</keyword>
<protein>
    <submittedName>
        <fullName evidence="5">Helicase ATP-binding domain-containing protein</fullName>
    </submittedName>
</protein>
<dbReference type="PANTHER" id="PTHR11472:SF47">
    <property type="entry name" value="FANCONI ANEMIA GROUP J PROTEIN"/>
    <property type="match status" value="1"/>
</dbReference>
<dbReference type="GO" id="GO:0005524">
    <property type="term" value="F:ATP binding"/>
    <property type="evidence" value="ECO:0007669"/>
    <property type="project" value="InterPro"/>
</dbReference>
<sequence length="266" mass="29777">MSYFQGPYKRAMSDVVQIIANNRHFSKVETGIALLDPIIRDKSDVFLDDAIVILDEAHNVENTCREASSFDFTENEIIATVEELNPKGKILRKARERVATQISNPNSPTERTESVSEALDEVEIHLVVLSGFVKNLHDWFVSTTSTMKVNDDLIGSADEQTARGVFTPRTMYVGLMMAHSKPDAPGTKPSVIGYAANSLDHPGIFRGNYLYQPPSPHETTDALEPIMERLLEQWAQNHNGQMPQKILFLRSGISEGQFKRVSVRGF</sequence>
<dbReference type="Gene3D" id="3.40.50.300">
    <property type="entry name" value="P-loop containing nucleotide triphosphate hydrolases"/>
    <property type="match status" value="1"/>
</dbReference>
<evidence type="ECO:0000259" key="2">
    <source>
        <dbReference type="Pfam" id="PF02171"/>
    </source>
</evidence>
<evidence type="ECO:0000313" key="5">
    <source>
        <dbReference type="WBParaSite" id="L893_g2416.t1"/>
    </source>
</evidence>
<dbReference type="PANTHER" id="PTHR11472">
    <property type="entry name" value="DNA REPAIR DEAD HELICASE RAD3/XP-D SUBFAMILY MEMBER"/>
    <property type="match status" value="1"/>
</dbReference>
<dbReference type="GO" id="GO:0003678">
    <property type="term" value="F:DNA helicase activity"/>
    <property type="evidence" value="ECO:0007669"/>
    <property type="project" value="InterPro"/>
</dbReference>
<dbReference type="InterPro" id="IPR036397">
    <property type="entry name" value="RNaseH_sf"/>
</dbReference>
<dbReference type="InterPro" id="IPR002464">
    <property type="entry name" value="DNA/RNA_helicase_DEAH_CS"/>
</dbReference>
<dbReference type="GO" id="GO:0005634">
    <property type="term" value="C:nucleus"/>
    <property type="evidence" value="ECO:0007669"/>
    <property type="project" value="TreeGrafter"/>
</dbReference>
<organism evidence="4 5">
    <name type="scientific">Steinernema glaseri</name>
    <dbReference type="NCBI Taxonomy" id="37863"/>
    <lineage>
        <taxon>Eukaryota</taxon>
        <taxon>Metazoa</taxon>
        <taxon>Ecdysozoa</taxon>
        <taxon>Nematoda</taxon>
        <taxon>Chromadorea</taxon>
        <taxon>Rhabditida</taxon>
        <taxon>Tylenchina</taxon>
        <taxon>Panagrolaimomorpha</taxon>
        <taxon>Strongyloidoidea</taxon>
        <taxon>Steinernematidae</taxon>
        <taxon>Steinernema</taxon>
    </lineage>
</organism>
<evidence type="ECO:0000259" key="3">
    <source>
        <dbReference type="Pfam" id="PF06733"/>
    </source>
</evidence>
<dbReference type="Proteomes" id="UP000095287">
    <property type="component" value="Unplaced"/>
</dbReference>
<name>A0A1I7ZA88_9BILA</name>
<feature type="domain" description="Piwi" evidence="2">
    <location>
        <begin position="168"/>
        <end position="261"/>
    </location>
</feature>
<dbReference type="PROSITE" id="PS00690">
    <property type="entry name" value="DEAH_ATP_HELICASE"/>
    <property type="match status" value="1"/>
</dbReference>
<dbReference type="GO" id="GO:0016787">
    <property type="term" value="F:hydrolase activity"/>
    <property type="evidence" value="ECO:0007669"/>
    <property type="project" value="UniProtKB-KW"/>
</dbReference>
<reference evidence="5" key="1">
    <citation type="submission" date="2016-11" db="UniProtKB">
        <authorList>
            <consortium name="WormBaseParasite"/>
        </authorList>
    </citation>
    <scope>IDENTIFICATION</scope>
</reference>